<protein>
    <submittedName>
        <fullName evidence="3">Uncharacterized protein</fullName>
    </submittedName>
</protein>
<gene>
    <name evidence="3" type="ORF">CCAX7_50550</name>
</gene>
<dbReference type="InterPro" id="IPR027417">
    <property type="entry name" value="P-loop_NTPase"/>
</dbReference>
<dbReference type="SUPFAM" id="SSF52540">
    <property type="entry name" value="P-loop containing nucleoside triphosphate hydrolases"/>
    <property type="match status" value="1"/>
</dbReference>
<keyword evidence="4" id="KW-1185">Reference proteome</keyword>
<organism evidence="3 4">
    <name type="scientific">Capsulimonas corticalis</name>
    <dbReference type="NCBI Taxonomy" id="2219043"/>
    <lineage>
        <taxon>Bacteria</taxon>
        <taxon>Bacillati</taxon>
        <taxon>Armatimonadota</taxon>
        <taxon>Armatimonadia</taxon>
        <taxon>Capsulimonadales</taxon>
        <taxon>Capsulimonadaceae</taxon>
        <taxon>Capsulimonas</taxon>
    </lineage>
</organism>
<feature type="compositionally biased region" description="Low complexity" evidence="2">
    <location>
        <begin position="87"/>
        <end position="96"/>
    </location>
</feature>
<evidence type="ECO:0000256" key="1">
    <source>
        <dbReference type="ARBA" id="ARBA00006611"/>
    </source>
</evidence>
<name>A0A402CPG8_9BACT</name>
<dbReference type="PANTHER" id="PTHR30486">
    <property type="entry name" value="TWITCHING MOTILITY PROTEIN PILT"/>
    <property type="match status" value="1"/>
</dbReference>
<dbReference type="NCBIfam" id="TIGR01420">
    <property type="entry name" value="pilT_fam"/>
    <property type="match status" value="1"/>
</dbReference>
<feature type="compositionally biased region" description="Low complexity" evidence="2">
    <location>
        <begin position="46"/>
        <end position="58"/>
    </location>
</feature>
<reference evidence="3 4" key="1">
    <citation type="journal article" date="2019" name="Int. J. Syst. Evol. Microbiol.">
        <title>Capsulimonas corticalis gen. nov., sp. nov., an aerobic capsulated bacterium, of a novel bacterial order, Capsulimonadales ord. nov., of the class Armatimonadia of the phylum Armatimonadetes.</title>
        <authorList>
            <person name="Li J."/>
            <person name="Kudo C."/>
            <person name="Tonouchi A."/>
        </authorList>
    </citation>
    <scope>NUCLEOTIDE SEQUENCE [LARGE SCALE GENOMIC DNA]</scope>
    <source>
        <strain evidence="3 4">AX-7</strain>
    </source>
</reference>
<sequence length="540" mass="58754">MIVNNGDLLPLSPMETPAKNAAPPAATPPPTPPPAQDFDFLAQMQDSSSSIDSLLAARAEAEEAEKRAKAAGETPLPYLKDDKKAKAASPAPAPKSMGFTIGGSADDADSPAGMSFIGNDLRRLSDATGMQSNSFEEYAPKAQAAPPPSQNRSGELDDLLPPTARPAAQSIGADEDRKAYIEPPRSLVETHINELLQRTVEFGASDLHLTTGLPPMVRKDGRVTPLPYDAATPREAQRMVYEILTTDQITTYERTHELDFSYGVSGVGRFRFNVYRQRSSLACAMRVIPNKIPSLDQLKLPPVIRELTRKHSGLVLVTGPTGSGKSTTIASIIDVINAERESHILTIEDPIEYLHGHKKSMVNQRELGGDTHSFNNALRAALREDPDVILVGEMRDLETIAAAITLAETGHLVFATLHTRSAPATIDRIVDVFPAHQQEQIRIQLSTSIEAVIAQQLMPKIGGGRVAAIEIMIATSALRNLIREGKTYQINSVIETGQQYGMQSMDRMLAELHRGGTVTYEEAATRAIDRENFQRLVKGY</sequence>
<dbReference type="Gene3D" id="3.30.450.90">
    <property type="match status" value="1"/>
</dbReference>
<dbReference type="KEGG" id="ccot:CCAX7_50550"/>
<dbReference type="PROSITE" id="PS00662">
    <property type="entry name" value="T2SP_E"/>
    <property type="match status" value="1"/>
</dbReference>
<dbReference type="InterPro" id="IPR001482">
    <property type="entry name" value="T2SS/T4SS_dom"/>
</dbReference>
<feature type="region of interest" description="Disordered" evidence="2">
    <location>
        <begin position="138"/>
        <end position="173"/>
    </location>
</feature>
<dbReference type="Proteomes" id="UP000287394">
    <property type="component" value="Chromosome"/>
</dbReference>
<evidence type="ECO:0000313" key="3">
    <source>
        <dbReference type="EMBL" id="BDI33004.1"/>
    </source>
</evidence>
<dbReference type="AlphaFoldDB" id="A0A402CPG8"/>
<accession>A0A402CPG8</accession>
<proteinExistence type="inferred from homology"/>
<dbReference type="InterPro" id="IPR006321">
    <property type="entry name" value="PilT/PilU"/>
</dbReference>
<feature type="compositionally biased region" description="Pro residues" evidence="2">
    <location>
        <begin position="25"/>
        <end position="35"/>
    </location>
</feature>
<dbReference type="GO" id="GO:0016887">
    <property type="term" value="F:ATP hydrolysis activity"/>
    <property type="evidence" value="ECO:0007669"/>
    <property type="project" value="InterPro"/>
</dbReference>
<dbReference type="InterPro" id="IPR050921">
    <property type="entry name" value="T4SS_GSP_E_ATPase"/>
</dbReference>
<dbReference type="Gene3D" id="3.40.50.300">
    <property type="entry name" value="P-loop containing nucleotide triphosphate hydrolases"/>
    <property type="match status" value="1"/>
</dbReference>
<dbReference type="SMART" id="SM00382">
    <property type="entry name" value="AAA"/>
    <property type="match status" value="1"/>
</dbReference>
<dbReference type="InterPro" id="IPR003593">
    <property type="entry name" value="AAA+_ATPase"/>
</dbReference>
<dbReference type="CDD" id="cd01131">
    <property type="entry name" value="PilT"/>
    <property type="match status" value="1"/>
</dbReference>
<feature type="region of interest" description="Disordered" evidence="2">
    <location>
        <begin position="1"/>
        <end position="114"/>
    </location>
</feature>
<dbReference type="EMBL" id="AP025739">
    <property type="protein sequence ID" value="BDI33004.1"/>
    <property type="molecule type" value="Genomic_DNA"/>
</dbReference>
<dbReference type="GO" id="GO:0005524">
    <property type="term" value="F:ATP binding"/>
    <property type="evidence" value="ECO:0007669"/>
    <property type="project" value="InterPro"/>
</dbReference>
<comment type="similarity">
    <text evidence="1">Belongs to the GSP E family.</text>
</comment>
<dbReference type="Pfam" id="PF00437">
    <property type="entry name" value="T2SSE"/>
    <property type="match status" value="1"/>
</dbReference>
<feature type="compositionally biased region" description="Basic and acidic residues" evidence="2">
    <location>
        <begin position="59"/>
        <end position="70"/>
    </location>
</feature>
<evidence type="ECO:0000256" key="2">
    <source>
        <dbReference type="SAM" id="MobiDB-lite"/>
    </source>
</evidence>
<dbReference type="PANTHER" id="PTHR30486:SF16">
    <property type="entry name" value="TWITCHING MOTILITY PROTEIN PILT"/>
    <property type="match status" value="1"/>
</dbReference>
<evidence type="ECO:0000313" key="4">
    <source>
        <dbReference type="Proteomes" id="UP000287394"/>
    </source>
</evidence>